<reference evidence="9" key="1">
    <citation type="submission" date="2017-09" db="EMBL/GenBank/DDBJ databases">
        <title>Depth-based differentiation of microbial function through sediment-hosted aquifers and enrichment of novel symbionts in the deep terrestrial subsurface.</title>
        <authorList>
            <person name="Probst A.J."/>
            <person name="Ladd B."/>
            <person name="Jarett J.K."/>
            <person name="Geller-Mcgrath D.E."/>
            <person name="Sieber C.M.K."/>
            <person name="Emerson J.B."/>
            <person name="Anantharaman K."/>
            <person name="Thomas B.C."/>
            <person name="Malmstrom R."/>
            <person name="Stieglmeier M."/>
            <person name="Klingl A."/>
            <person name="Woyke T."/>
            <person name="Ryan C.M."/>
            <person name="Banfield J.F."/>
        </authorList>
    </citation>
    <scope>NUCLEOTIDE SEQUENCE [LARGE SCALE GENOMIC DNA]</scope>
</reference>
<dbReference type="PANTHER" id="PTHR30437">
    <property type="entry name" value="TRANSCRIPTION ELONGATION FACTOR GREA"/>
    <property type="match status" value="1"/>
</dbReference>
<dbReference type="PROSITE" id="PS00829">
    <property type="entry name" value="GREAB_1"/>
    <property type="match status" value="1"/>
</dbReference>
<organism evidence="8 9">
    <name type="scientific">Candidatus Komeilibacteria bacterium CG_4_10_14_0_2_um_filter_37_10</name>
    <dbReference type="NCBI Taxonomy" id="1974470"/>
    <lineage>
        <taxon>Bacteria</taxon>
        <taxon>Candidatus Komeiliibacteriota</taxon>
    </lineage>
</organism>
<keyword evidence="8" id="KW-0648">Protein biosynthesis</keyword>
<evidence type="ECO:0000313" key="8">
    <source>
        <dbReference type="EMBL" id="PIZ99628.1"/>
    </source>
</evidence>
<evidence type="ECO:0000313" key="9">
    <source>
        <dbReference type="Proteomes" id="UP000230405"/>
    </source>
</evidence>
<dbReference type="EMBL" id="PFPO01000018">
    <property type="protein sequence ID" value="PIZ99628.1"/>
    <property type="molecule type" value="Genomic_DNA"/>
</dbReference>
<dbReference type="GO" id="GO:0032784">
    <property type="term" value="P:regulation of DNA-templated transcription elongation"/>
    <property type="evidence" value="ECO:0007669"/>
    <property type="project" value="InterPro"/>
</dbReference>
<accession>A0A2M7VG38</accession>
<comment type="similarity">
    <text evidence="1">Belongs to the GreA/GreB family.</text>
</comment>
<dbReference type="Proteomes" id="UP000230405">
    <property type="component" value="Unassembled WGS sequence"/>
</dbReference>
<evidence type="ECO:0000256" key="4">
    <source>
        <dbReference type="ARBA" id="ARBA00023125"/>
    </source>
</evidence>
<dbReference type="SUPFAM" id="SSF46557">
    <property type="entry name" value="GreA transcript cleavage protein, N-terminal domain"/>
    <property type="match status" value="1"/>
</dbReference>
<dbReference type="InterPro" id="IPR022691">
    <property type="entry name" value="Tscrpt_elong_fac_GreA/B_N"/>
</dbReference>
<evidence type="ECO:0000256" key="5">
    <source>
        <dbReference type="ARBA" id="ARBA00023163"/>
    </source>
</evidence>
<keyword evidence="5" id="KW-0804">Transcription</keyword>
<keyword evidence="8" id="KW-0251">Elongation factor</keyword>
<feature type="domain" description="Transcription elongation factor GreA/GreB N-terminal" evidence="7">
    <location>
        <begin position="6"/>
        <end position="73"/>
    </location>
</feature>
<name>A0A2M7VG38_9BACT</name>
<dbReference type="PANTHER" id="PTHR30437:SF4">
    <property type="entry name" value="TRANSCRIPTION ELONGATION FACTOR GREA"/>
    <property type="match status" value="1"/>
</dbReference>
<evidence type="ECO:0000256" key="6">
    <source>
        <dbReference type="ARBA" id="ARBA00030776"/>
    </source>
</evidence>
<evidence type="ECO:0000259" key="7">
    <source>
        <dbReference type="Pfam" id="PF03449"/>
    </source>
</evidence>
<keyword evidence="4" id="KW-0238">DNA-binding</keyword>
<dbReference type="GO" id="GO:0006354">
    <property type="term" value="P:DNA-templated transcription elongation"/>
    <property type="evidence" value="ECO:0007669"/>
    <property type="project" value="TreeGrafter"/>
</dbReference>
<dbReference type="GO" id="GO:0003677">
    <property type="term" value="F:DNA binding"/>
    <property type="evidence" value="ECO:0007669"/>
    <property type="project" value="UniProtKB-KW"/>
</dbReference>
<evidence type="ECO:0000256" key="1">
    <source>
        <dbReference type="ARBA" id="ARBA00008213"/>
    </source>
</evidence>
<comment type="caution">
    <text evidence="8">The sequence shown here is derived from an EMBL/GenBank/DDBJ whole genome shotgun (WGS) entry which is preliminary data.</text>
</comment>
<dbReference type="AlphaFoldDB" id="A0A2M7VG38"/>
<feature type="non-terminal residue" evidence="8">
    <location>
        <position position="106"/>
    </location>
</feature>
<protein>
    <recommendedName>
        <fullName evidence="2">Transcription elongation factor GreA</fullName>
    </recommendedName>
    <alternativeName>
        <fullName evidence="6">Transcript cleavage factor GreA</fullName>
    </alternativeName>
</protein>
<dbReference type="Gene3D" id="1.10.287.180">
    <property type="entry name" value="Transcription elongation factor, GreA/GreB, N-terminal domain"/>
    <property type="match status" value="1"/>
</dbReference>
<dbReference type="GO" id="GO:0003746">
    <property type="term" value="F:translation elongation factor activity"/>
    <property type="evidence" value="ECO:0007669"/>
    <property type="project" value="UniProtKB-KW"/>
</dbReference>
<keyword evidence="3" id="KW-0805">Transcription regulation</keyword>
<sequence>MTTDKILTPEGLRKLNSELDERKKKRPFLSDKISQARDLGDLSENAEYHQAREEQAYNEGRILEIELLKKEATIVTKSNESIVGIGSKIQISNGIKESIYSIVGAT</sequence>
<dbReference type="FunFam" id="1.10.287.180:FF:000001">
    <property type="entry name" value="Transcription elongation factor GreA"/>
    <property type="match status" value="1"/>
</dbReference>
<dbReference type="InterPro" id="IPR023459">
    <property type="entry name" value="Tscrpt_elong_fac_GreA/B_fam"/>
</dbReference>
<proteinExistence type="inferred from homology"/>
<evidence type="ECO:0000256" key="2">
    <source>
        <dbReference type="ARBA" id="ARBA00013729"/>
    </source>
</evidence>
<evidence type="ECO:0000256" key="3">
    <source>
        <dbReference type="ARBA" id="ARBA00023015"/>
    </source>
</evidence>
<dbReference type="InterPro" id="IPR018151">
    <property type="entry name" value="TF_GreA/GreB_CS"/>
</dbReference>
<gene>
    <name evidence="8" type="ORF">COX77_00950</name>
</gene>
<dbReference type="InterPro" id="IPR036805">
    <property type="entry name" value="Tscrpt_elong_fac_GreA/B_N_sf"/>
</dbReference>
<dbReference type="GO" id="GO:0070063">
    <property type="term" value="F:RNA polymerase binding"/>
    <property type="evidence" value="ECO:0007669"/>
    <property type="project" value="InterPro"/>
</dbReference>
<dbReference type="Pfam" id="PF03449">
    <property type="entry name" value="GreA_GreB_N"/>
    <property type="match status" value="1"/>
</dbReference>